<dbReference type="Proteomes" id="UP000023152">
    <property type="component" value="Unassembled WGS sequence"/>
</dbReference>
<keyword evidence="3" id="KW-1185">Reference proteome</keyword>
<evidence type="ECO:0000313" key="3">
    <source>
        <dbReference type="Proteomes" id="UP000023152"/>
    </source>
</evidence>
<name>X6NWZ3_RETFI</name>
<reference evidence="2 3" key="1">
    <citation type="journal article" date="2013" name="Curr. Biol.">
        <title>The Genome of the Foraminiferan Reticulomyxa filosa.</title>
        <authorList>
            <person name="Glockner G."/>
            <person name="Hulsmann N."/>
            <person name="Schleicher M."/>
            <person name="Noegel A.A."/>
            <person name="Eichinger L."/>
            <person name="Gallinger C."/>
            <person name="Pawlowski J."/>
            <person name="Sierra R."/>
            <person name="Euteneuer U."/>
            <person name="Pillet L."/>
            <person name="Moustafa A."/>
            <person name="Platzer M."/>
            <person name="Groth M."/>
            <person name="Szafranski K."/>
            <person name="Schliwa M."/>
        </authorList>
    </citation>
    <scope>NUCLEOTIDE SEQUENCE [LARGE SCALE GENOMIC DNA]</scope>
</reference>
<feature type="non-terminal residue" evidence="2">
    <location>
        <position position="1"/>
    </location>
</feature>
<dbReference type="EMBL" id="ASPP01005525">
    <property type="protein sequence ID" value="ETO30349.1"/>
    <property type="molecule type" value="Genomic_DNA"/>
</dbReference>
<comment type="caution">
    <text evidence="2">The sequence shown here is derived from an EMBL/GenBank/DDBJ whole genome shotgun (WGS) entry which is preliminary data.</text>
</comment>
<evidence type="ECO:0000256" key="1">
    <source>
        <dbReference type="SAM" id="MobiDB-lite"/>
    </source>
</evidence>
<feature type="region of interest" description="Disordered" evidence="1">
    <location>
        <begin position="1"/>
        <end position="80"/>
    </location>
</feature>
<evidence type="ECO:0000313" key="2">
    <source>
        <dbReference type="EMBL" id="ETO30349.1"/>
    </source>
</evidence>
<dbReference type="AlphaFoldDB" id="X6NWZ3"/>
<sequence length="233" mass="27223">NKSKNKNKNKNKNKDKSKNKKNKNKMTETKQMKKNKKNKKKRKNGKKSGRSTVIHNIDYDQEENNDAENAPESDPEDANEGYYEEYNDEEYEQMEYEDNNNNVEYEDDNEYMIADGVSAIDQIIGIWNIRYEDGTSYQSLLSIKIITYKFFFIMLCLWKTDSTVDRLPENAHGWEGKVRIAYDPEVDQYAIECENVPSVYEFVTLIGPNEIEIQNCNEETLSAMEGQGMRLAL</sequence>
<protein>
    <submittedName>
        <fullName evidence="2">Uncharacterized protein</fullName>
    </submittedName>
</protein>
<organism evidence="2 3">
    <name type="scientific">Reticulomyxa filosa</name>
    <dbReference type="NCBI Taxonomy" id="46433"/>
    <lineage>
        <taxon>Eukaryota</taxon>
        <taxon>Sar</taxon>
        <taxon>Rhizaria</taxon>
        <taxon>Retaria</taxon>
        <taxon>Foraminifera</taxon>
        <taxon>Monothalamids</taxon>
        <taxon>Reticulomyxidae</taxon>
        <taxon>Reticulomyxa</taxon>
    </lineage>
</organism>
<accession>X6NWZ3</accession>
<feature type="compositionally biased region" description="Acidic residues" evidence="1">
    <location>
        <begin position="59"/>
        <end position="80"/>
    </location>
</feature>
<feature type="compositionally biased region" description="Basic residues" evidence="1">
    <location>
        <begin position="1"/>
        <end position="24"/>
    </location>
</feature>
<feature type="compositionally biased region" description="Basic residues" evidence="1">
    <location>
        <begin position="32"/>
        <end position="49"/>
    </location>
</feature>
<gene>
    <name evidence="2" type="ORF">RFI_06767</name>
</gene>
<proteinExistence type="predicted"/>